<reference evidence="1 2" key="1">
    <citation type="journal article" date="2012" name="PLoS Pathog.">
        <title>Diverse lifestyles and strategies of plant pathogenesis encoded in the genomes of eighteen Dothideomycetes fungi.</title>
        <authorList>
            <person name="Ohm R.A."/>
            <person name="Feau N."/>
            <person name="Henrissat B."/>
            <person name="Schoch C.L."/>
            <person name="Horwitz B.A."/>
            <person name="Barry K.W."/>
            <person name="Condon B.J."/>
            <person name="Copeland A.C."/>
            <person name="Dhillon B."/>
            <person name="Glaser F."/>
            <person name="Hesse C.N."/>
            <person name="Kosti I."/>
            <person name="LaButti K."/>
            <person name="Lindquist E.A."/>
            <person name="Lucas S."/>
            <person name="Salamov A.A."/>
            <person name="Bradshaw R.E."/>
            <person name="Ciuffetti L."/>
            <person name="Hamelin R.C."/>
            <person name="Kema G.H.J."/>
            <person name="Lawrence C."/>
            <person name="Scott J.A."/>
            <person name="Spatafora J.W."/>
            <person name="Turgeon B.G."/>
            <person name="de Wit P.J.G.M."/>
            <person name="Zhong S."/>
            <person name="Goodwin S.B."/>
            <person name="Grigoriev I.V."/>
        </authorList>
    </citation>
    <scope>NUCLEOTIDE SEQUENCE [LARGE SCALE GENOMIC DNA]</scope>
    <source>
        <strain evidence="1 2">CIRAD86</strain>
    </source>
</reference>
<dbReference type="RefSeq" id="XP_007921658.1">
    <property type="nucleotide sequence ID" value="XM_007923467.1"/>
</dbReference>
<sequence length="346" mass="38550">MFEECVVETVGCWESKVKAHSVSAAKLRCRVVRERGRRVWGLAETEVFCEAGSALGEGSGAKPYLPDHDARTANSTCWLCVNDYLLQHFHSDNASNLVHCKTLCSRKAGDEVLEKETSRNRDVSSLYGTITVSQHQKVLITHFDIKVGDGLRVDAGLDAADALLKQTVEPETANHSHRAISSLPILQISHKKVLKAGLYSDTFFRDDITPVLLTSAVPGHILVLCFLARRRPFECIFPSHFPAAEEVHPSSLRPSSSTRICKSVEACSSAKNAIQIRPDYSLPWLLTRLTWSNALIVLEITLELVLGFEERPQKAAFRDPKSKHICRMLLFEKHLEGVAPGRTLER</sequence>
<evidence type="ECO:0000313" key="2">
    <source>
        <dbReference type="Proteomes" id="UP000016932"/>
    </source>
</evidence>
<organism evidence="1 2">
    <name type="scientific">Pseudocercospora fijiensis (strain CIRAD86)</name>
    <name type="common">Black leaf streak disease fungus</name>
    <name type="synonym">Mycosphaerella fijiensis</name>
    <dbReference type="NCBI Taxonomy" id="383855"/>
    <lineage>
        <taxon>Eukaryota</taxon>
        <taxon>Fungi</taxon>
        <taxon>Dikarya</taxon>
        <taxon>Ascomycota</taxon>
        <taxon>Pezizomycotina</taxon>
        <taxon>Dothideomycetes</taxon>
        <taxon>Dothideomycetidae</taxon>
        <taxon>Mycosphaerellales</taxon>
        <taxon>Mycosphaerellaceae</taxon>
        <taxon>Pseudocercospora</taxon>
    </lineage>
</organism>
<name>N1QBX4_PSEFD</name>
<gene>
    <name evidence="1" type="ORF">MYCFIDRAFT_170333</name>
</gene>
<proteinExistence type="predicted"/>
<keyword evidence="2" id="KW-1185">Reference proteome</keyword>
<dbReference type="Proteomes" id="UP000016932">
    <property type="component" value="Unassembled WGS sequence"/>
</dbReference>
<dbReference type="HOGENOM" id="CLU_801993_0_0_1"/>
<dbReference type="KEGG" id="pfj:MYCFIDRAFT_170333"/>
<dbReference type="VEuPathDB" id="FungiDB:MYCFIDRAFT_170333"/>
<protein>
    <submittedName>
        <fullName evidence="1">Uncharacterized protein</fullName>
    </submittedName>
</protein>
<evidence type="ECO:0000313" key="1">
    <source>
        <dbReference type="EMBL" id="EME88748.1"/>
    </source>
</evidence>
<dbReference type="GeneID" id="19332477"/>
<dbReference type="AlphaFoldDB" id="N1QBX4"/>
<dbReference type="EMBL" id="KB446555">
    <property type="protein sequence ID" value="EME88748.1"/>
    <property type="molecule type" value="Genomic_DNA"/>
</dbReference>
<accession>N1QBX4</accession>